<dbReference type="Gene3D" id="3.40.1050.10">
    <property type="entry name" value="Carbonic anhydrase"/>
    <property type="match status" value="1"/>
</dbReference>
<dbReference type="SUPFAM" id="SSF53056">
    <property type="entry name" value="beta-carbonic anhydrase, cab"/>
    <property type="match status" value="1"/>
</dbReference>
<evidence type="ECO:0000313" key="9">
    <source>
        <dbReference type="EMBL" id="PMD53616.1"/>
    </source>
</evidence>
<evidence type="ECO:0000256" key="5">
    <source>
        <dbReference type="ARBA" id="ARBA00023239"/>
    </source>
</evidence>
<evidence type="ECO:0000256" key="1">
    <source>
        <dbReference type="ARBA" id="ARBA00006217"/>
    </source>
</evidence>
<evidence type="ECO:0000256" key="8">
    <source>
        <dbReference type="RuleBase" id="RU003956"/>
    </source>
</evidence>
<gene>
    <name evidence="9" type="ORF">K444DRAFT_540883</name>
</gene>
<feature type="binding site" evidence="7">
    <location>
        <position position="38"/>
    </location>
    <ligand>
        <name>Zn(2+)</name>
        <dbReference type="ChEBI" id="CHEBI:29105"/>
    </ligand>
</feature>
<dbReference type="RefSeq" id="XP_024730520.1">
    <property type="nucleotide sequence ID" value="XM_024875749.1"/>
</dbReference>
<dbReference type="STRING" id="1095630.A0A2J6SS62"/>
<comment type="function">
    <text evidence="8">Reversible hydration of carbon dioxide.</text>
</comment>
<evidence type="ECO:0000256" key="2">
    <source>
        <dbReference type="ARBA" id="ARBA00012925"/>
    </source>
</evidence>
<evidence type="ECO:0000256" key="4">
    <source>
        <dbReference type="ARBA" id="ARBA00022833"/>
    </source>
</evidence>
<comment type="similarity">
    <text evidence="1 8">Belongs to the beta-class carbonic anhydrase family.</text>
</comment>
<comment type="cofactor">
    <cofactor evidence="7">
        <name>Zn(2+)</name>
        <dbReference type="ChEBI" id="CHEBI:29105"/>
    </cofactor>
    <text evidence="7">Binds 1 zinc ion per subunit.</text>
</comment>
<keyword evidence="10" id="KW-1185">Reference proteome</keyword>
<dbReference type="InterPro" id="IPR001765">
    <property type="entry name" value="Carbonic_anhydrase"/>
</dbReference>
<evidence type="ECO:0000256" key="3">
    <source>
        <dbReference type="ARBA" id="ARBA00022723"/>
    </source>
</evidence>
<dbReference type="EMBL" id="KZ613871">
    <property type="protein sequence ID" value="PMD53616.1"/>
    <property type="molecule type" value="Genomic_DNA"/>
</dbReference>
<dbReference type="GeneID" id="36583828"/>
<dbReference type="AlphaFoldDB" id="A0A2J6SS62"/>
<evidence type="ECO:0000313" key="10">
    <source>
        <dbReference type="Proteomes" id="UP000235371"/>
    </source>
</evidence>
<evidence type="ECO:0000256" key="6">
    <source>
        <dbReference type="ARBA" id="ARBA00048348"/>
    </source>
</evidence>
<feature type="binding site" evidence="7">
    <location>
        <position position="40"/>
    </location>
    <ligand>
        <name>Zn(2+)</name>
        <dbReference type="ChEBI" id="CHEBI:29105"/>
    </ligand>
</feature>
<keyword evidence="5 8" id="KW-0456">Lyase</keyword>
<accession>A0A2J6SS62</accession>
<dbReference type="Proteomes" id="UP000235371">
    <property type="component" value="Unassembled WGS sequence"/>
</dbReference>
<sequence>MPFDFNTAVRKRYVTLPVPRDFILSSGAPKPQILWVGCSDSFIIETETLDVLPEEIFVHRNLGSILHNRDLSSESALDWCLDLLKVNHIVVCGHYDCALIRENDANEVHGWHKDVTRLHRTTAEYLSETNKNLSEEEHDRILEEIYVLAETEWIRNQSNVEKAMNERGLQIHAFVYDKVQNRCVRLVESKMVNGTK</sequence>
<proteinExistence type="inferred from homology"/>
<keyword evidence="4 7" id="KW-0862">Zinc</keyword>
<dbReference type="InterPro" id="IPR036874">
    <property type="entry name" value="Carbonic_anhydrase_sf"/>
</dbReference>
<dbReference type="GO" id="GO:0005737">
    <property type="term" value="C:cytoplasm"/>
    <property type="evidence" value="ECO:0007669"/>
    <property type="project" value="TreeGrafter"/>
</dbReference>
<dbReference type="GO" id="GO:0071244">
    <property type="term" value="P:cellular response to carbon dioxide"/>
    <property type="evidence" value="ECO:0007669"/>
    <property type="project" value="TreeGrafter"/>
</dbReference>
<keyword evidence="3 7" id="KW-0479">Metal-binding</keyword>
<organism evidence="9 10">
    <name type="scientific">Hyaloscypha bicolor E</name>
    <dbReference type="NCBI Taxonomy" id="1095630"/>
    <lineage>
        <taxon>Eukaryota</taxon>
        <taxon>Fungi</taxon>
        <taxon>Dikarya</taxon>
        <taxon>Ascomycota</taxon>
        <taxon>Pezizomycotina</taxon>
        <taxon>Leotiomycetes</taxon>
        <taxon>Helotiales</taxon>
        <taxon>Hyaloscyphaceae</taxon>
        <taxon>Hyaloscypha</taxon>
        <taxon>Hyaloscypha bicolor</taxon>
    </lineage>
</organism>
<dbReference type="OrthoDB" id="10248475at2759"/>
<evidence type="ECO:0000256" key="7">
    <source>
        <dbReference type="PIRSR" id="PIRSR601765-1"/>
    </source>
</evidence>
<dbReference type="GO" id="GO:0034599">
    <property type="term" value="P:cellular response to oxidative stress"/>
    <property type="evidence" value="ECO:0007669"/>
    <property type="project" value="TreeGrafter"/>
</dbReference>
<feature type="binding site" evidence="7">
    <location>
        <position position="94"/>
    </location>
    <ligand>
        <name>Zn(2+)</name>
        <dbReference type="ChEBI" id="CHEBI:29105"/>
    </ligand>
</feature>
<dbReference type="InParanoid" id="A0A2J6SS62"/>
<dbReference type="PANTHER" id="PTHR11002:SF76">
    <property type="entry name" value="CARBONIC ANHYDRASE"/>
    <property type="match status" value="1"/>
</dbReference>
<reference evidence="9 10" key="1">
    <citation type="submission" date="2016-04" db="EMBL/GenBank/DDBJ databases">
        <title>A degradative enzymes factory behind the ericoid mycorrhizal symbiosis.</title>
        <authorList>
            <consortium name="DOE Joint Genome Institute"/>
            <person name="Martino E."/>
            <person name="Morin E."/>
            <person name="Grelet G."/>
            <person name="Kuo A."/>
            <person name="Kohler A."/>
            <person name="Daghino S."/>
            <person name="Barry K."/>
            <person name="Choi C."/>
            <person name="Cichocki N."/>
            <person name="Clum A."/>
            <person name="Copeland A."/>
            <person name="Hainaut M."/>
            <person name="Haridas S."/>
            <person name="Labutti K."/>
            <person name="Lindquist E."/>
            <person name="Lipzen A."/>
            <person name="Khouja H.-R."/>
            <person name="Murat C."/>
            <person name="Ohm R."/>
            <person name="Olson A."/>
            <person name="Spatafora J."/>
            <person name="Veneault-Fourrey C."/>
            <person name="Henrissat B."/>
            <person name="Grigoriev I."/>
            <person name="Martin F."/>
            <person name="Perotto S."/>
        </authorList>
    </citation>
    <scope>NUCLEOTIDE SEQUENCE [LARGE SCALE GENOMIC DNA]</scope>
    <source>
        <strain evidence="9 10">E</strain>
    </source>
</reference>
<dbReference type="EC" id="4.2.1.1" evidence="2 8"/>
<comment type="catalytic activity">
    <reaction evidence="6 8">
        <text>hydrogencarbonate + H(+) = CO2 + H2O</text>
        <dbReference type="Rhea" id="RHEA:10748"/>
        <dbReference type="ChEBI" id="CHEBI:15377"/>
        <dbReference type="ChEBI" id="CHEBI:15378"/>
        <dbReference type="ChEBI" id="CHEBI:16526"/>
        <dbReference type="ChEBI" id="CHEBI:17544"/>
        <dbReference type="EC" id="4.2.1.1"/>
    </reaction>
</comment>
<dbReference type="GO" id="GO:0008270">
    <property type="term" value="F:zinc ion binding"/>
    <property type="evidence" value="ECO:0007669"/>
    <property type="project" value="UniProtKB-UniRule"/>
</dbReference>
<dbReference type="PANTHER" id="PTHR11002">
    <property type="entry name" value="CARBONIC ANHYDRASE"/>
    <property type="match status" value="1"/>
</dbReference>
<name>A0A2J6SS62_9HELO</name>
<protein>
    <recommendedName>
        <fullName evidence="2 8">Carbonic anhydrase</fullName>
        <ecNumber evidence="2 8">4.2.1.1</ecNumber>
    </recommendedName>
    <alternativeName>
        <fullName evidence="8">Carbonate dehydratase</fullName>
    </alternativeName>
</protein>
<dbReference type="GO" id="GO:0004089">
    <property type="term" value="F:carbonate dehydratase activity"/>
    <property type="evidence" value="ECO:0007669"/>
    <property type="project" value="UniProtKB-UniRule"/>
</dbReference>
<dbReference type="SMART" id="SM00947">
    <property type="entry name" value="Pro_CA"/>
    <property type="match status" value="1"/>
</dbReference>
<dbReference type="Pfam" id="PF00484">
    <property type="entry name" value="Pro_CA"/>
    <property type="match status" value="1"/>
</dbReference>
<feature type="binding site" evidence="7">
    <location>
        <position position="97"/>
    </location>
    <ligand>
        <name>Zn(2+)</name>
        <dbReference type="ChEBI" id="CHEBI:29105"/>
    </ligand>
</feature>